<dbReference type="CDD" id="cd10320">
    <property type="entry name" value="RGL4_N"/>
    <property type="match status" value="1"/>
</dbReference>
<evidence type="ECO:0000313" key="3">
    <source>
        <dbReference type="EMBL" id="UZX29699.1"/>
    </source>
</evidence>
<dbReference type="EMBL" id="CP084389">
    <property type="protein sequence ID" value="UZX29699.1"/>
    <property type="molecule type" value="Genomic_DNA"/>
</dbReference>
<evidence type="ECO:0000259" key="1">
    <source>
        <dbReference type="Pfam" id="PF14683"/>
    </source>
</evidence>
<evidence type="ECO:0000259" key="2">
    <source>
        <dbReference type="Pfam" id="PF14686"/>
    </source>
</evidence>
<dbReference type="Pfam" id="PF14686">
    <property type="entry name" value="fn3_3"/>
    <property type="match status" value="1"/>
</dbReference>
<dbReference type="PANTHER" id="PTHR32018">
    <property type="entry name" value="RHAMNOGALACTURONATE LYASE FAMILY PROTEIN"/>
    <property type="match status" value="1"/>
</dbReference>
<dbReference type="RefSeq" id="WP_046326494.1">
    <property type="nucleotide sequence ID" value="NZ_CP084389.1"/>
</dbReference>
<keyword evidence="3" id="KW-0456">Lyase</keyword>
<dbReference type="GO" id="GO:0005975">
    <property type="term" value="P:carbohydrate metabolic process"/>
    <property type="evidence" value="ECO:0007669"/>
    <property type="project" value="InterPro"/>
</dbReference>
<protein>
    <submittedName>
        <fullName evidence="3">Rhamnogalacturonate lyase</fullName>
    </submittedName>
</protein>
<feature type="domain" description="Rhamnogalacturonan lyase" evidence="1">
    <location>
        <begin position="402"/>
        <end position="556"/>
    </location>
</feature>
<dbReference type="InterPro" id="IPR011013">
    <property type="entry name" value="Gal_mutarotase_sf_dom"/>
</dbReference>
<organism evidence="3 4">
    <name type="scientific">Lactobacillus helsingborgensis</name>
    <dbReference type="NCBI Taxonomy" id="1218494"/>
    <lineage>
        <taxon>Bacteria</taxon>
        <taxon>Bacillati</taxon>
        <taxon>Bacillota</taxon>
        <taxon>Bacilli</taxon>
        <taxon>Lactobacillales</taxon>
        <taxon>Lactobacillaceae</taxon>
        <taxon>Lactobacillus</taxon>
    </lineage>
</organism>
<feature type="domain" description="Rhamnogalacturonan lyase" evidence="2">
    <location>
        <begin position="334"/>
        <end position="369"/>
    </location>
</feature>
<dbReference type="InterPro" id="IPR029413">
    <property type="entry name" value="RG-lyase_II"/>
</dbReference>
<dbReference type="GO" id="GO:0030246">
    <property type="term" value="F:carbohydrate binding"/>
    <property type="evidence" value="ECO:0007669"/>
    <property type="project" value="InterPro"/>
</dbReference>
<dbReference type="Proteomes" id="UP001164557">
    <property type="component" value="Chromosome"/>
</dbReference>
<dbReference type="PANTHER" id="PTHR32018:SF1">
    <property type="entry name" value="RHAMNOGALACTURONAN ENDOLYASE"/>
    <property type="match status" value="1"/>
</dbReference>
<dbReference type="GO" id="GO:0016829">
    <property type="term" value="F:lyase activity"/>
    <property type="evidence" value="ECO:0007669"/>
    <property type="project" value="UniProtKB-KW"/>
</dbReference>
<dbReference type="SUPFAM" id="SSF49785">
    <property type="entry name" value="Galactose-binding domain-like"/>
    <property type="match status" value="1"/>
</dbReference>
<dbReference type="InterPro" id="IPR008979">
    <property type="entry name" value="Galactose-bd-like_sf"/>
</dbReference>
<dbReference type="InterPro" id="IPR014718">
    <property type="entry name" value="GH-type_carb-bd"/>
</dbReference>
<gene>
    <name evidence="3" type="ORF">LDX53_00185</name>
</gene>
<reference evidence="3" key="1">
    <citation type="submission" date="2021-09" db="EMBL/GenBank/DDBJ databases">
        <title>Lactobacillus species from Apis mellifera, Switzerland.</title>
        <authorList>
            <person name="Pfister J."/>
            <person name="Brown A."/>
            <person name="Neumann P."/>
            <person name="Collaud A."/>
            <person name="Retschnig G."/>
            <person name="Perreten V."/>
        </authorList>
    </citation>
    <scope>NUCLEOTIDE SEQUENCE</scope>
    <source>
        <strain evidence="3">IBH002</strain>
    </source>
</reference>
<dbReference type="InterPro" id="IPR051850">
    <property type="entry name" value="Polysacch_Lyase_4"/>
</dbReference>
<sequence length="562" mass="64340">MKANLRLKISGKNSRAALIDNGQLQVSFDEQGKVKHLRYQGLELLTNLAGEPGDPDKRHSFYCDYHQAGKTVNLQPSALKIIEKSAARIHIAYIDDTNELGIEYHIIINNNDPAIYSYVKAWNNVHRNFNINELRTVYRLNRSLVPVSYNGERTGLQPTSAHMMQGQKLQDETYLMPDGSLYDSSMIYSKYDYAGYLGKTDLWGQFGQKLGFWLILPDKSAYGCGPLNQDLLVHYDAIVLNYMVSEHFGKGVFEVQPDFNKIFGPWCIYLNNGDLADAKKRADHEKTAWPYDWVKDPDYAQTLYQVQGKIYSEYRHQNCTVILTDTRADQVPLNQQKAGFMYYTDTNAAGEFNIAHIRPGKYFLYVYENYADDLATHLLKEVIVTDHNLNLGLLKIKRTTTTIWQIGLCTHTTAGMKFSEQLRNYSWLDLVPANWDYDIEKDAEWYYLQNDRGRWQIHFSKKSLQFDGRDYELQLSFAGTSQKDMTNDNGCTVKIALNGTTIATKVFPNDRAAYRSAMKSGGYHLWQIKLPAAAVLNNNVISITTDGYLMYDTISLVKSIID</sequence>
<dbReference type="InterPro" id="IPR029411">
    <property type="entry name" value="RG-lyase_III"/>
</dbReference>
<name>A0AA47B3Z5_9LACO</name>
<dbReference type="AlphaFoldDB" id="A0AA47B3Z5"/>
<dbReference type="Gene3D" id="2.60.120.260">
    <property type="entry name" value="Galactose-binding domain-like"/>
    <property type="match status" value="1"/>
</dbReference>
<keyword evidence="4" id="KW-1185">Reference proteome</keyword>
<evidence type="ECO:0000313" key="4">
    <source>
        <dbReference type="Proteomes" id="UP001164557"/>
    </source>
</evidence>
<dbReference type="Pfam" id="PF14683">
    <property type="entry name" value="CBM-like"/>
    <property type="match status" value="1"/>
</dbReference>
<accession>A0AA47B3Z5</accession>
<dbReference type="SUPFAM" id="SSF74650">
    <property type="entry name" value="Galactose mutarotase-like"/>
    <property type="match status" value="1"/>
</dbReference>
<proteinExistence type="predicted"/>
<dbReference type="Gene3D" id="2.70.98.10">
    <property type="match status" value="1"/>
</dbReference>